<evidence type="ECO:0000313" key="3">
    <source>
        <dbReference type="Proteomes" id="UP000032210"/>
    </source>
</evidence>
<accession>A0A0D0TGW5</accession>
<evidence type="ECO:0008006" key="4">
    <source>
        <dbReference type="Google" id="ProtNLM"/>
    </source>
</evidence>
<gene>
    <name evidence="2" type="ORF">PFLU3_31640</name>
</gene>
<proteinExistence type="predicted"/>
<dbReference type="Gene3D" id="2.30.140.50">
    <property type="entry name" value="Protein of unknown function DUF2790"/>
    <property type="match status" value="1"/>
</dbReference>
<evidence type="ECO:0000313" key="2">
    <source>
        <dbReference type="EMBL" id="KIR21344.1"/>
    </source>
</evidence>
<dbReference type="EMBL" id="JXCQ01000027">
    <property type="protein sequence ID" value="KIR21344.1"/>
    <property type="molecule type" value="Genomic_DNA"/>
</dbReference>
<comment type="caution">
    <text evidence="2">The sequence shown here is derived from an EMBL/GenBank/DDBJ whole genome shotgun (WGS) entry which is preliminary data.</text>
</comment>
<dbReference type="Proteomes" id="UP000032210">
    <property type="component" value="Unassembled WGS sequence"/>
</dbReference>
<keyword evidence="1" id="KW-0732">Signal</keyword>
<dbReference type="InterPro" id="IPR021245">
    <property type="entry name" value="DUF2790"/>
</dbReference>
<feature type="signal peptide" evidence="1">
    <location>
        <begin position="1"/>
        <end position="19"/>
    </location>
</feature>
<organism evidence="2 3">
    <name type="scientific">Pseudomonas fluorescens</name>
    <dbReference type="NCBI Taxonomy" id="294"/>
    <lineage>
        <taxon>Bacteria</taxon>
        <taxon>Pseudomonadati</taxon>
        <taxon>Pseudomonadota</taxon>
        <taxon>Gammaproteobacteria</taxon>
        <taxon>Pseudomonadales</taxon>
        <taxon>Pseudomonadaceae</taxon>
        <taxon>Pseudomonas</taxon>
    </lineage>
</organism>
<feature type="chain" id="PRO_5002221655" description="DUF2790 domain-containing protein" evidence="1">
    <location>
        <begin position="20"/>
        <end position="86"/>
    </location>
</feature>
<reference evidence="2 3" key="1">
    <citation type="submission" date="2015-01" db="EMBL/GenBank/DDBJ databases">
        <title>Genome sequence of the beneficial rhizobacterium Pseudomonas fluorescens 2-79.</title>
        <authorList>
            <person name="Thuermer A."/>
            <person name="Daniel R."/>
        </authorList>
    </citation>
    <scope>NUCLEOTIDE SEQUENCE [LARGE SCALE GENOMIC DNA]</scope>
    <source>
        <strain evidence="2 3">2-79</strain>
    </source>
</reference>
<dbReference type="RefSeq" id="WP_043049558.1">
    <property type="nucleotide sequence ID" value="NZ_JXCQ01000027.1"/>
</dbReference>
<dbReference type="Pfam" id="PF10976">
    <property type="entry name" value="DUF2790"/>
    <property type="match status" value="1"/>
</dbReference>
<name>A0A0D0TGW5_PSEFL</name>
<evidence type="ECO:0000256" key="1">
    <source>
        <dbReference type="SAM" id="SignalP"/>
    </source>
</evidence>
<dbReference type="AlphaFoldDB" id="A0A0D0TGW5"/>
<protein>
    <recommendedName>
        <fullName evidence="4">DUF2790 domain-containing protein</fullName>
    </recommendedName>
</protein>
<dbReference type="PATRIC" id="fig|294.125.peg.3242"/>
<sequence>MKLFTLGFAALLTTGSAFAADTVPASNVIHDQTGFFVHLDVAKVLSSTDTYGQCGVVPAQLRYLDHQDREHVLDYQVQGIGCASDN</sequence>